<dbReference type="PANTHER" id="PTHR19302">
    <property type="entry name" value="GAMMA TUBULIN COMPLEX PROTEIN"/>
    <property type="match status" value="1"/>
</dbReference>
<dbReference type="GO" id="GO:0000278">
    <property type="term" value="P:mitotic cell cycle"/>
    <property type="evidence" value="ECO:0007669"/>
    <property type="project" value="TreeGrafter"/>
</dbReference>
<evidence type="ECO:0000259" key="7">
    <source>
        <dbReference type="Pfam" id="PF04130"/>
    </source>
</evidence>
<dbReference type="GO" id="GO:0051011">
    <property type="term" value="F:microtubule minus-end binding"/>
    <property type="evidence" value="ECO:0007669"/>
    <property type="project" value="TreeGrafter"/>
</dbReference>
<keyword evidence="4" id="KW-0493">Microtubule</keyword>
<evidence type="ECO:0000256" key="6">
    <source>
        <dbReference type="SAM" id="MobiDB-lite"/>
    </source>
</evidence>
<proteinExistence type="inferred from homology"/>
<dbReference type="GO" id="GO:0051321">
    <property type="term" value="P:meiotic cell cycle"/>
    <property type="evidence" value="ECO:0007669"/>
    <property type="project" value="TreeGrafter"/>
</dbReference>
<dbReference type="OrthoDB" id="775571at2759"/>
<keyword evidence="3" id="KW-0963">Cytoplasm</keyword>
<evidence type="ECO:0000256" key="5">
    <source>
        <dbReference type="ARBA" id="ARBA00023212"/>
    </source>
</evidence>
<feature type="domain" description="Gamma tubulin complex component C-terminal" evidence="7">
    <location>
        <begin position="924"/>
        <end position="1240"/>
    </location>
</feature>
<dbReference type="EMBL" id="CM017324">
    <property type="protein sequence ID" value="KAE8037663.1"/>
    <property type="molecule type" value="Genomic_DNA"/>
</dbReference>
<feature type="region of interest" description="Disordered" evidence="6">
    <location>
        <begin position="143"/>
        <end position="164"/>
    </location>
</feature>
<evidence type="ECO:0000259" key="8">
    <source>
        <dbReference type="Pfam" id="PF17681"/>
    </source>
</evidence>
<protein>
    <recommendedName>
        <fullName evidence="11">Gamma-tubulin complex component</fullName>
    </recommendedName>
</protein>
<dbReference type="Proteomes" id="UP000327013">
    <property type="component" value="Chromosome 4"/>
</dbReference>
<dbReference type="GO" id="GO:0007020">
    <property type="term" value="P:microtubule nucleation"/>
    <property type="evidence" value="ECO:0007669"/>
    <property type="project" value="InterPro"/>
</dbReference>
<feature type="compositionally biased region" description="Basic and acidic residues" evidence="6">
    <location>
        <begin position="143"/>
        <end position="152"/>
    </location>
</feature>
<feature type="domain" description="Gamma tubulin complex component protein N-terminal" evidence="8">
    <location>
        <begin position="66"/>
        <end position="403"/>
    </location>
</feature>
<evidence type="ECO:0008006" key="11">
    <source>
        <dbReference type="Google" id="ProtNLM"/>
    </source>
</evidence>
<dbReference type="Gene3D" id="1.20.120.1900">
    <property type="entry name" value="Gamma-tubulin complex, C-terminal domain"/>
    <property type="match status" value="1"/>
</dbReference>
<evidence type="ECO:0000313" key="9">
    <source>
        <dbReference type="EMBL" id="KAE8037663.1"/>
    </source>
</evidence>
<dbReference type="FunFam" id="1.20.120.1900:FF:000018">
    <property type="entry name" value="Gamma-tubulin complex component 6 isoform A"/>
    <property type="match status" value="1"/>
</dbReference>
<comment type="similarity">
    <text evidence="2">Belongs to the TUBGCP family.</text>
</comment>
<name>A0A660KMN6_9ROSI</name>
<dbReference type="InterPro" id="IPR042241">
    <property type="entry name" value="GCP_C_sf"/>
</dbReference>
<dbReference type="Pfam" id="PF04130">
    <property type="entry name" value="GCP_C_terminal"/>
    <property type="match status" value="1"/>
</dbReference>
<dbReference type="InterPro" id="IPR007259">
    <property type="entry name" value="GCP"/>
</dbReference>
<reference evidence="9 10" key="1">
    <citation type="submission" date="2019-06" db="EMBL/GenBank/DDBJ databases">
        <title>A chromosomal-level reference genome of Carpinus fangiana (Coryloideae, Betulaceae).</title>
        <authorList>
            <person name="Yang X."/>
            <person name="Wang Z."/>
            <person name="Zhang L."/>
            <person name="Hao G."/>
            <person name="Liu J."/>
            <person name="Yang Y."/>
        </authorList>
    </citation>
    <scope>NUCLEOTIDE SEQUENCE [LARGE SCALE GENOMIC DNA]</scope>
    <source>
        <strain evidence="9">Cfa_2016G</strain>
        <tissue evidence="9">Leaf</tissue>
    </source>
</reference>
<evidence type="ECO:0000256" key="3">
    <source>
        <dbReference type="ARBA" id="ARBA00022490"/>
    </source>
</evidence>
<dbReference type="AlphaFoldDB" id="A0A660KMN6"/>
<dbReference type="Pfam" id="PF17681">
    <property type="entry name" value="GCP_N_terminal"/>
    <property type="match status" value="1"/>
</dbReference>
<evidence type="ECO:0000256" key="4">
    <source>
        <dbReference type="ARBA" id="ARBA00022701"/>
    </source>
</evidence>
<evidence type="ECO:0000256" key="1">
    <source>
        <dbReference type="ARBA" id="ARBA00004245"/>
    </source>
</evidence>
<organism evidence="9 10">
    <name type="scientific">Carpinus fangiana</name>
    <dbReference type="NCBI Taxonomy" id="176857"/>
    <lineage>
        <taxon>Eukaryota</taxon>
        <taxon>Viridiplantae</taxon>
        <taxon>Streptophyta</taxon>
        <taxon>Embryophyta</taxon>
        <taxon>Tracheophyta</taxon>
        <taxon>Spermatophyta</taxon>
        <taxon>Magnoliopsida</taxon>
        <taxon>eudicotyledons</taxon>
        <taxon>Gunneridae</taxon>
        <taxon>Pentapetalae</taxon>
        <taxon>rosids</taxon>
        <taxon>fabids</taxon>
        <taxon>Fagales</taxon>
        <taxon>Betulaceae</taxon>
        <taxon>Carpinus</taxon>
    </lineage>
</organism>
<dbReference type="GO" id="GO:0031122">
    <property type="term" value="P:cytoplasmic microtubule organization"/>
    <property type="evidence" value="ECO:0007669"/>
    <property type="project" value="TreeGrafter"/>
</dbReference>
<dbReference type="InterPro" id="IPR040457">
    <property type="entry name" value="GCP_C"/>
</dbReference>
<dbReference type="GO" id="GO:0000930">
    <property type="term" value="C:gamma-tubulin complex"/>
    <property type="evidence" value="ECO:0007669"/>
    <property type="project" value="TreeGrafter"/>
</dbReference>
<dbReference type="GO" id="GO:0051225">
    <property type="term" value="P:spindle assembly"/>
    <property type="evidence" value="ECO:0007669"/>
    <property type="project" value="TreeGrafter"/>
</dbReference>
<sequence>MAVDTNFAMLFEKLKVEDPWLPPRTWESIPSESGRRGSLSSSLFSSSSHPLYDASVVSEESLVRLAMFALQGVQSALISSKKLSAAFCSEPADRTIHRIPSLWSRSSSTHALGKILNSIGCSGSIVFLLHNFVDYFTKSKLDESSMGKRGENSEPAESQNHHDNNCPPYGLVNHAFAVAVGKVLQGYLCALDTLYASVGFRRSSRSVGMPLHESPAVGCLTSVVHSEITLLELYLHTKELRIQIEALGNICNLHNVARCFSALSFEDLIAKATFEFCNFCRGGDLLTYLYKLLQVADPAHHAVLKFLFLRSCEPYCGFIRSWIFKAEISDPYKEFIVEHANNQLPNPHGKAGISVDFPLPSIRERDGVAIPCFLKDFLNPLVRAGQQLQVIMKLLELYIYVATENNTYEDFLPCWSGFSSIYPSYASPVTFSKVNIEAMVLARDSYYKMMQKKLEYLLTKLEFRYEQVVPHCTELVYFDNDRGRANNPVPFTLDDRLVSPSAADKRSLNVAFSNVNGDDSSSMDEFSYVMDKYDSSECSSTNSIEEQIEPEQLIEPPNHMAGFETKYLSTLTFSTSTSMDVSLQNPREFKKPCHIASDSHGTHEITDCLCHDVHSHYKGKSLSNDSMLLESRDSWTSDIQHTDTLADEAWPPGQPQKQSFNVFEGYKDDMRSHPADSLKLWKKHVGVIKEDTSYFNKTLATLNASLEEASGKGQQENPTYSPYSYTLQQWKPNYHSNFLSMNPMLTNYASLHSMSKLGERCSTDYGCSLPYFDFTSVENPCKLSVEQLADGSRHEFGYELLLHVDSHGSSTSSKSDHHGKQGHDGDRVLIDNIEVCHVYSPSDLKDHNQEAMKNVSGGSNWETLLGTTSDTTDYSVGGHRQSLPAVFEIPLDFIIEKCLLQEIMLQYKYISKLTIKLLEEGFDLLEHLLALRRYYFMELADWADLFIKSLWHHKWCVTEADQRLSEIQGFLEVSVQRSSCERDRYKDRLFVYMKEHGTMPLSTSTVGVHSFNFLGLGYRVDWPVSIVVTPDALQIYAKIFSFLIQVKLAVFSLTDVWCSLKGLVHLISQNRTSEHHGKEVGHFNILMKLRHQVNHFVSTLQQYVESQLTHVSWCRFLHSLHNKVKDMLDLESVHMAYLMDSLHICFLSDETQNVAGIIENILQCALDFRSCLTGGIWDIGMDQGDMWGNFSRINISQVLNIKRTFDKNLTELRLCYLKSPKHGEFGLSRFWANLNYNEYYSHVGNEMGYYALSV</sequence>
<dbReference type="GO" id="GO:0000922">
    <property type="term" value="C:spindle pole"/>
    <property type="evidence" value="ECO:0007669"/>
    <property type="project" value="InterPro"/>
</dbReference>
<gene>
    <name evidence="9" type="ORF">FH972_010235</name>
</gene>
<dbReference type="InterPro" id="IPR041470">
    <property type="entry name" value="GCP_N"/>
</dbReference>
<dbReference type="PANTHER" id="PTHR19302:SF70">
    <property type="entry name" value="GAMMA-TUBULIN COMPLEX COMPONENT 6"/>
    <property type="match status" value="1"/>
</dbReference>
<keyword evidence="5" id="KW-0206">Cytoskeleton</keyword>
<evidence type="ECO:0000256" key="2">
    <source>
        <dbReference type="ARBA" id="ARBA00010337"/>
    </source>
</evidence>
<comment type="subcellular location">
    <subcellularLocation>
        <location evidence="1">Cytoplasm</location>
        <location evidence="1">Cytoskeleton</location>
    </subcellularLocation>
</comment>
<dbReference type="GO" id="GO:0043015">
    <property type="term" value="F:gamma-tubulin binding"/>
    <property type="evidence" value="ECO:0007669"/>
    <property type="project" value="InterPro"/>
</dbReference>
<keyword evidence="10" id="KW-1185">Reference proteome</keyword>
<evidence type="ECO:0000313" key="10">
    <source>
        <dbReference type="Proteomes" id="UP000327013"/>
    </source>
</evidence>
<dbReference type="GO" id="GO:0005874">
    <property type="term" value="C:microtubule"/>
    <property type="evidence" value="ECO:0007669"/>
    <property type="project" value="UniProtKB-KW"/>
</dbReference>
<accession>A0A660KMN6</accession>